<dbReference type="SUPFAM" id="SSF51905">
    <property type="entry name" value="FAD/NAD(P)-binding domain"/>
    <property type="match status" value="1"/>
</dbReference>
<dbReference type="STRING" id="645133.E3QJP9"/>
<dbReference type="GO" id="GO:0004497">
    <property type="term" value="F:monooxygenase activity"/>
    <property type="evidence" value="ECO:0007669"/>
    <property type="project" value="UniProtKB-KW"/>
</dbReference>
<name>E3QJP9_COLGM</name>
<comment type="similarity">
    <text evidence="2">Belongs to the FAD-binding monooxygenase family.</text>
</comment>
<evidence type="ECO:0000313" key="9">
    <source>
        <dbReference type="Proteomes" id="UP000008782"/>
    </source>
</evidence>
<dbReference type="RefSeq" id="XP_008095107.1">
    <property type="nucleotide sequence ID" value="XM_008096916.1"/>
</dbReference>
<dbReference type="AlphaFoldDB" id="E3QJP9"/>
<keyword evidence="6" id="KW-0560">Oxidoreductase</keyword>
<accession>E3QJP9</accession>
<organism evidence="9">
    <name type="scientific">Colletotrichum graminicola (strain M1.001 / M2 / FGSC 10212)</name>
    <name type="common">Maize anthracnose fungus</name>
    <name type="synonym">Glomerella graminicola</name>
    <dbReference type="NCBI Taxonomy" id="645133"/>
    <lineage>
        <taxon>Eukaryota</taxon>
        <taxon>Fungi</taxon>
        <taxon>Dikarya</taxon>
        <taxon>Ascomycota</taxon>
        <taxon>Pezizomycotina</taxon>
        <taxon>Sordariomycetes</taxon>
        <taxon>Hypocreomycetidae</taxon>
        <taxon>Glomerellales</taxon>
        <taxon>Glomerellaceae</taxon>
        <taxon>Colletotrichum</taxon>
        <taxon>Colletotrichum graminicola species complex</taxon>
    </lineage>
</organism>
<comment type="cofactor">
    <cofactor evidence="1">
        <name>FAD</name>
        <dbReference type="ChEBI" id="CHEBI:57692"/>
    </cofactor>
</comment>
<evidence type="ECO:0000313" key="8">
    <source>
        <dbReference type="EMBL" id="EFQ31087.1"/>
    </source>
</evidence>
<keyword evidence="4" id="KW-0274">FAD</keyword>
<dbReference type="VEuPathDB" id="FungiDB:GLRG_06231"/>
<dbReference type="InterPro" id="IPR050775">
    <property type="entry name" value="FAD-binding_Monooxygenases"/>
</dbReference>
<evidence type="ECO:0000256" key="1">
    <source>
        <dbReference type="ARBA" id="ARBA00001974"/>
    </source>
</evidence>
<evidence type="ECO:0000256" key="3">
    <source>
        <dbReference type="ARBA" id="ARBA00022630"/>
    </source>
</evidence>
<dbReference type="PANTHER" id="PTHR43098:SF3">
    <property type="entry name" value="L-ORNITHINE N(5)-MONOOXYGENASE-RELATED"/>
    <property type="match status" value="1"/>
</dbReference>
<evidence type="ECO:0000256" key="4">
    <source>
        <dbReference type="ARBA" id="ARBA00022827"/>
    </source>
</evidence>
<evidence type="ECO:0000256" key="7">
    <source>
        <dbReference type="ARBA" id="ARBA00023033"/>
    </source>
</evidence>
<evidence type="ECO:0000256" key="5">
    <source>
        <dbReference type="ARBA" id="ARBA00022857"/>
    </source>
</evidence>
<protein>
    <submittedName>
        <fullName evidence="8">Uncharacterized protein</fullName>
    </submittedName>
</protein>
<dbReference type="HOGENOM" id="CLU_2108842_0_0_1"/>
<keyword evidence="5" id="KW-0521">NADP</keyword>
<evidence type="ECO:0000256" key="6">
    <source>
        <dbReference type="ARBA" id="ARBA00023002"/>
    </source>
</evidence>
<dbReference type="GeneID" id="24411596"/>
<reference evidence="9" key="1">
    <citation type="journal article" date="2012" name="Nat. Genet.">
        <title>Lifestyle transitions in plant pathogenic Colletotrichum fungi deciphered by genome and transcriptome analyses.</title>
        <authorList>
            <person name="O'Connell R.J."/>
            <person name="Thon M.R."/>
            <person name="Hacquard S."/>
            <person name="Amyotte S.G."/>
            <person name="Kleemann J."/>
            <person name="Torres M.F."/>
            <person name="Damm U."/>
            <person name="Buiate E.A."/>
            <person name="Epstein L."/>
            <person name="Alkan N."/>
            <person name="Altmueller J."/>
            <person name="Alvarado-Balderrama L."/>
            <person name="Bauser C.A."/>
            <person name="Becker C."/>
            <person name="Birren B.W."/>
            <person name="Chen Z."/>
            <person name="Choi J."/>
            <person name="Crouch J.A."/>
            <person name="Duvick J.P."/>
            <person name="Farman M.A."/>
            <person name="Gan P."/>
            <person name="Heiman D."/>
            <person name="Henrissat B."/>
            <person name="Howard R.J."/>
            <person name="Kabbage M."/>
            <person name="Koch C."/>
            <person name="Kracher B."/>
            <person name="Kubo Y."/>
            <person name="Law A.D."/>
            <person name="Lebrun M.-H."/>
            <person name="Lee Y.-H."/>
            <person name="Miyara I."/>
            <person name="Moore N."/>
            <person name="Neumann U."/>
            <person name="Nordstroem K."/>
            <person name="Panaccione D.G."/>
            <person name="Panstruga R."/>
            <person name="Place M."/>
            <person name="Proctor R.H."/>
            <person name="Prusky D."/>
            <person name="Rech G."/>
            <person name="Reinhardt R."/>
            <person name="Rollins J.A."/>
            <person name="Rounsley S."/>
            <person name="Schardl C.L."/>
            <person name="Schwartz D.C."/>
            <person name="Shenoy N."/>
            <person name="Shirasu K."/>
            <person name="Sikhakolli U.R."/>
            <person name="Stueber K."/>
            <person name="Sukno S.A."/>
            <person name="Sweigard J.A."/>
            <person name="Takano Y."/>
            <person name="Takahara H."/>
            <person name="Trail F."/>
            <person name="van der Does H.C."/>
            <person name="Voll L.M."/>
            <person name="Will I."/>
            <person name="Young S."/>
            <person name="Zeng Q."/>
            <person name="Zhang J."/>
            <person name="Zhou S."/>
            <person name="Dickman M.B."/>
            <person name="Schulze-Lefert P."/>
            <person name="Ver Loren van Themaat E."/>
            <person name="Ma L.-J."/>
            <person name="Vaillancourt L.J."/>
        </authorList>
    </citation>
    <scope>NUCLEOTIDE SEQUENCE [LARGE SCALE GENOMIC DNA]</scope>
    <source>
        <strain evidence="9">M1.001 / M2 / FGSC 10212</strain>
    </source>
</reference>
<keyword evidence="3" id="KW-0285">Flavoprotein</keyword>
<dbReference type="OrthoDB" id="74360at2759"/>
<sequence length="115" mass="12753">MHHSSFWPREGVDYVGKRVCMVGSVGTGSTEIQMSQEMSKQAAELTIFERALNMALLLPNQKLAADKQAARKEDYPGIYRARLESTGGYDFRAGAIGTIDHTPGQREANYSPFLK</sequence>
<keyword evidence="9" id="KW-1185">Reference proteome</keyword>
<dbReference type="EMBL" id="GG697353">
    <property type="protein sequence ID" value="EFQ31087.1"/>
    <property type="molecule type" value="Genomic_DNA"/>
</dbReference>
<gene>
    <name evidence="8" type="ORF">GLRG_06231</name>
</gene>
<proteinExistence type="inferred from homology"/>
<dbReference type="PANTHER" id="PTHR43098">
    <property type="entry name" value="L-ORNITHINE N(5)-MONOOXYGENASE-RELATED"/>
    <property type="match status" value="1"/>
</dbReference>
<dbReference type="Gene3D" id="3.50.50.60">
    <property type="entry name" value="FAD/NAD(P)-binding domain"/>
    <property type="match status" value="1"/>
</dbReference>
<dbReference type="Proteomes" id="UP000008782">
    <property type="component" value="Unassembled WGS sequence"/>
</dbReference>
<dbReference type="InterPro" id="IPR036188">
    <property type="entry name" value="FAD/NAD-bd_sf"/>
</dbReference>
<evidence type="ECO:0000256" key="2">
    <source>
        <dbReference type="ARBA" id="ARBA00010139"/>
    </source>
</evidence>
<keyword evidence="7" id="KW-0503">Monooxygenase</keyword>